<dbReference type="Pfam" id="PF01568">
    <property type="entry name" value="Molydop_binding"/>
    <property type="match status" value="1"/>
</dbReference>
<protein>
    <recommendedName>
        <fullName evidence="1">Molybdopterin dinucleotide-binding domain-containing protein</fullName>
    </recommendedName>
</protein>
<dbReference type="InterPro" id="IPR009010">
    <property type="entry name" value="Asp_de-COase-like_dom_sf"/>
</dbReference>
<dbReference type="EMBL" id="QNVI01000064">
    <property type="protein sequence ID" value="TDA37763.1"/>
    <property type="molecule type" value="Genomic_DNA"/>
</dbReference>
<dbReference type="Proteomes" id="UP000316080">
    <property type="component" value="Unassembled WGS sequence"/>
</dbReference>
<organism evidence="2 4">
    <name type="scientific">Thermoproteota archaeon</name>
    <dbReference type="NCBI Taxonomy" id="2056631"/>
    <lineage>
        <taxon>Archaea</taxon>
        <taxon>Thermoproteota</taxon>
    </lineage>
</organism>
<comment type="caution">
    <text evidence="2">The sequence shown here is derived from an EMBL/GenBank/DDBJ whole genome shotgun (WGS) entry which is preliminary data.</text>
</comment>
<dbReference type="GO" id="GO:0016491">
    <property type="term" value="F:oxidoreductase activity"/>
    <property type="evidence" value="ECO:0007669"/>
    <property type="project" value="InterPro"/>
</dbReference>
<evidence type="ECO:0000313" key="4">
    <source>
        <dbReference type="Proteomes" id="UP000316080"/>
    </source>
</evidence>
<name>A0A520KFG3_9CREN</name>
<evidence type="ECO:0000313" key="5">
    <source>
        <dbReference type="Proteomes" id="UP000317265"/>
    </source>
</evidence>
<dbReference type="GO" id="GO:0043546">
    <property type="term" value="F:molybdopterin cofactor binding"/>
    <property type="evidence" value="ECO:0007669"/>
    <property type="project" value="InterPro"/>
</dbReference>
<evidence type="ECO:0000313" key="3">
    <source>
        <dbReference type="EMBL" id="TDA37763.1"/>
    </source>
</evidence>
<dbReference type="SUPFAM" id="SSF50692">
    <property type="entry name" value="ADC-like"/>
    <property type="match status" value="1"/>
</dbReference>
<accession>A0A520KFG3</accession>
<evidence type="ECO:0000313" key="2">
    <source>
        <dbReference type="EMBL" id="RZN56218.1"/>
    </source>
</evidence>
<dbReference type="Gene3D" id="2.40.40.20">
    <property type="match status" value="1"/>
</dbReference>
<dbReference type="AlphaFoldDB" id="A0A520KFG3"/>
<sequence>MPEKIFRIKTSDIKGNTGLVNPQDLSELGAKEGDEVELYTSSRAWSVKVKSDASVPRGEIITSKDVLRRLDVEDGNEVRAYWAPPVTEEKYEPPP</sequence>
<dbReference type="Proteomes" id="UP000317265">
    <property type="component" value="Unassembled WGS sequence"/>
</dbReference>
<reference evidence="2 4" key="2">
    <citation type="journal article" date="2019" name="Nat. Microbiol.">
        <title>Wide diversity of methane and short-chain alkane metabolisms in uncultured archaea.</title>
        <authorList>
            <person name="Borrel G."/>
            <person name="Adam P.S."/>
            <person name="McKay L.J."/>
            <person name="Chen L.X."/>
            <person name="Sierra-Garcia I.N."/>
            <person name="Sieber C.M."/>
            <person name="Letourneur Q."/>
            <person name="Ghozlane A."/>
            <person name="Andersen G.L."/>
            <person name="Li W.J."/>
            <person name="Hallam S.J."/>
            <person name="Muyzer G."/>
            <person name="de Oliveira V.M."/>
            <person name="Inskeep W.P."/>
            <person name="Banfield J.F."/>
            <person name="Gribaldo S."/>
        </authorList>
    </citation>
    <scope>NUCLEOTIDE SEQUENCE [LARGE SCALE GENOMIC DNA]</scope>
    <source>
        <strain evidence="2">Verst-YHS</strain>
    </source>
</reference>
<dbReference type="EMBL" id="RXIH01000027">
    <property type="protein sequence ID" value="RZN56218.1"/>
    <property type="molecule type" value="Genomic_DNA"/>
</dbReference>
<proteinExistence type="predicted"/>
<feature type="domain" description="Molybdopterin dinucleotide-binding" evidence="1">
    <location>
        <begin position="19"/>
        <end position="62"/>
    </location>
</feature>
<dbReference type="InterPro" id="IPR006657">
    <property type="entry name" value="MoPterin_dinucl-bd_dom"/>
</dbReference>
<reference evidence="3 5" key="1">
    <citation type="journal article" date="2019" name="Nat. Microbiol.">
        <title>Expanding anaerobic alkane metabolism in the domain of Archaea.</title>
        <authorList>
            <person name="Wang Y."/>
            <person name="Wegener G."/>
            <person name="Hou J."/>
            <person name="Wang F."/>
            <person name="Xiao X."/>
        </authorList>
    </citation>
    <scope>NUCLEOTIDE SEQUENCE [LARGE SCALE GENOMIC DNA]</scope>
    <source>
        <strain evidence="3">WYZ-LMO11</strain>
    </source>
</reference>
<gene>
    <name evidence="3" type="ORF">DSO09_06170</name>
    <name evidence="2" type="ORF">EF809_03300</name>
</gene>
<evidence type="ECO:0000259" key="1">
    <source>
        <dbReference type="Pfam" id="PF01568"/>
    </source>
</evidence>